<evidence type="ECO:0000313" key="11">
    <source>
        <dbReference type="EMBL" id="RJF89625.1"/>
    </source>
</evidence>
<dbReference type="PANTHER" id="PTHR11557:SF0">
    <property type="entry name" value="PORPHOBILINOGEN DEAMINASE"/>
    <property type="match status" value="1"/>
</dbReference>
<evidence type="ECO:0000256" key="5">
    <source>
        <dbReference type="ARBA" id="ARBA00022679"/>
    </source>
</evidence>
<proteinExistence type="inferred from homology"/>
<accession>A0A418WHZ8</accession>
<dbReference type="Pfam" id="PF03900">
    <property type="entry name" value="Porphobil_deamC"/>
    <property type="match status" value="1"/>
</dbReference>
<dbReference type="OrthoDB" id="9810298at2"/>
<dbReference type="UniPathway" id="UPA00251">
    <property type="reaction ID" value="UER00319"/>
</dbReference>
<feature type="modified residue" description="S-(dipyrrolylmethanemethyl)cysteine" evidence="8">
    <location>
        <position position="251"/>
    </location>
</feature>
<comment type="similarity">
    <text evidence="3 8">Belongs to the HMBS family.</text>
</comment>
<dbReference type="EMBL" id="QYUK01000011">
    <property type="protein sequence ID" value="RJF89625.1"/>
    <property type="molecule type" value="Genomic_DNA"/>
</dbReference>
<dbReference type="SUPFAM" id="SSF54782">
    <property type="entry name" value="Porphobilinogen deaminase (hydroxymethylbilane synthase), C-terminal domain"/>
    <property type="match status" value="1"/>
</dbReference>
<dbReference type="Gene3D" id="3.40.190.10">
    <property type="entry name" value="Periplasmic binding protein-like II"/>
    <property type="match status" value="2"/>
</dbReference>
<dbReference type="Pfam" id="PF01379">
    <property type="entry name" value="Porphobil_deam"/>
    <property type="match status" value="1"/>
</dbReference>
<comment type="function">
    <text evidence="1 8">Tetrapolymerization of the monopyrrole PBG into the hydroxymethylbilane pre-uroporphyrinogen in several discrete steps.</text>
</comment>
<dbReference type="InterPro" id="IPR022417">
    <property type="entry name" value="Porphobilin_deaminase_N"/>
</dbReference>
<dbReference type="Proteomes" id="UP000284605">
    <property type="component" value="Unassembled WGS sequence"/>
</dbReference>
<keyword evidence="6 8" id="KW-0627">Porphyrin biosynthesis</keyword>
<dbReference type="InterPro" id="IPR022418">
    <property type="entry name" value="Porphobilinogen_deaminase_C"/>
</dbReference>
<comment type="pathway">
    <text evidence="2">Porphyrin-containing compound metabolism; protoporphyrin-IX biosynthesis; coproporphyrinogen-III from 5-aminolevulinate: step 2/4.</text>
</comment>
<dbReference type="InterPro" id="IPR000860">
    <property type="entry name" value="HemC"/>
</dbReference>
<gene>
    <name evidence="8" type="primary">hemC</name>
    <name evidence="11" type="ORF">D3874_23810</name>
</gene>
<comment type="miscellaneous">
    <text evidence="8">The porphobilinogen subunits are added to the dipyrromethane group.</text>
</comment>
<comment type="cofactor">
    <cofactor evidence="8">
        <name>dipyrromethane</name>
        <dbReference type="ChEBI" id="CHEBI:60342"/>
    </cofactor>
    <text evidence="8">Binds 1 dipyrromethane group covalently.</text>
</comment>
<dbReference type="GO" id="GO:0006782">
    <property type="term" value="P:protoporphyrinogen IX biosynthetic process"/>
    <property type="evidence" value="ECO:0007669"/>
    <property type="project" value="UniProtKB-UniRule"/>
</dbReference>
<reference evidence="11 12" key="1">
    <citation type="submission" date="2018-09" db="EMBL/GenBank/DDBJ databases">
        <authorList>
            <person name="Zhu H."/>
        </authorList>
    </citation>
    <scope>NUCLEOTIDE SEQUENCE [LARGE SCALE GENOMIC DNA]</scope>
    <source>
        <strain evidence="11 12">K1W22B-8</strain>
    </source>
</reference>
<keyword evidence="5 8" id="KW-0808">Transferase</keyword>
<dbReference type="FunFam" id="3.40.190.10:FF:000005">
    <property type="entry name" value="Porphobilinogen deaminase"/>
    <property type="match status" value="1"/>
</dbReference>
<comment type="caution">
    <text evidence="11">The sequence shown here is derived from an EMBL/GenBank/DDBJ whole genome shotgun (WGS) entry which is preliminary data.</text>
</comment>
<evidence type="ECO:0000256" key="1">
    <source>
        <dbReference type="ARBA" id="ARBA00002869"/>
    </source>
</evidence>
<dbReference type="EC" id="2.5.1.61" evidence="8"/>
<sequence>MWRAVTPEPCPLQAALKIGTRGSPLALAQANMVRDLLIASHPGLGTVEIVIIKTTGDKVQDRPLAEIGGKGLFTKEIEEALLAGSVDVAVHSMKDVATMPPRTLTIDCFLEREDPRDALIGAASLDALKPGARVGSASLRRGAQVRLRRPDLVVSSLRGNVGTRLARIAEGAFDATFLALAGLKRLGLADRADAVIEPEVMLPAIAQGIIGIQRRSDDHRAAALLAPLNHAPSAAVAACERAFLRGLDGSCRTPIAGLARLDGAGGLHFLGETLAPDGSAHLTVERRGLAAQAAQIGTQAAQELLARGAGALLGRG</sequence>
<dbReference type="PROSITE" id="PS00533">
    <property type="entry name" value="PORPHOBILINOGEN_DEAM"/>
    <property type="match status" value="1"/>
</dbReference>
<dbReference type="GO" id="GO:0004418">
    <property type="term" value="F:hydroxymethylbilane synthase activity"/>
    <property type="evidence" value="ECO:0007669"/>
    <property type="project" value="UniProtKB-UniRule"/>
</dbReference>
<protein>
    <recommendedName>
        <fullName evidence="8">Porphobilinogen deaminase</fullName>
        <shortName evidence="8">PBG</shortName>
        <ecNumber evidence="8">2.5.1.61</ecNumber>
    </recommendedName>
    <alternativeName>
        <fullName evidence="8">Hydroxymethylbilane synthase</fullName>
        <shortName evidence="8">HMBS</shortName>
    </alternativeName>
    <alternativeName>
        <fullName evidence="8">Pre-uroporphyrinogen synthase</fullName>
    </alternativeName>
</protein>
<comment type="catalytic activity">
    <reaction evidence="7 8">
        <text>4 porphobilinogen + H2O = hydroxymethylbilane + 4 NH4(+)</text>
        <dbReference type="Rhea" id="RHEA:13185"/>
        <dbReference type="ChEBI" id="CHEBI:15377"/>
        <dbReference type="ChEBI" id="CHEBI:28938"/>
        <dbReference type="ChEBI" id="CHEBI:57845"/>
        <dbReference type="ChEBI" id="CHEBI:58126"/>
        <dbReference type="EC" id="2.5.1.61"/>
    </reaction>
</comment>
<evidence type="ECO:0000256" key="4">
    <source>
        <dbReference type="ARBA" id="ARBA00011245"/>
    </source>
</evidence>
<dbReference type="PRINTS" id="PR00151">
    <property type="entry name" value="PORPHBDMNASE"/>
</dbReference>
<evidence type="ECO:0000259" key="10">
    <source>
        <dbReference type="Pfam" id="PF03900"/>
    </source>
</evidence>
<evidence type="ECO:0000256" key="3">
    <source>
        <dbReference type="ARBA" id="ARBA00005638"/>
    </source>
</evidence>
<dbReference type="HAMAP" id="MF_00260">
    <property type="entry name" value="Porphobil_deam"/>
    <property type="match status" value="1"/>
</dbReference>
<evidence type="ECO:0000256" key="6">
    <source>
        <dbReference type="ARBA" id="ARBA00023244"/>
    </source>
</evidence>
<dbReference type="InterPro" id="IPR022419">
    <property type="entry name" value="Porphobilin_deaminase_cofac_BS"/>
</dbReference>
<dbReference type="SUPFAM" id="SSF53850">
    <property type="entry name" value="Periplasmic binding protein-like II"/>
    <property type="match status" value="1"/>
</dbReference>
<evidence type="ECO:0000259" key="9">
    <source>
        <dbReference type="Pfam" id="PF01379"/>
    </source>
</evidence>
<feature type="domain" description="Porphobilinogen deaminase N-terminal" evidence="9">
    <location>
        <begin position="16"/>
        <end position="221"/>
    </location>
</feature>
<feature type="domain" description="Porphobilinogen deaminase C-terminal" evidence="10">
    <location>
        <begin position="237"/>
        <end position="305"/>
    </location>
</feature>
<dbReference type="AlphaFoldDB" id="A0A418WHZ8"/>
<dbReference type="InterPro" id="IPR036803">
    <property type="entry name" value="Porphobilinogen_deaminase_C_sf"/>
</dbReference>
<dbReference type="NCBIfam" id="TIGR00212">
    <property type="entry name" value="hemC"/>
    <property type="match status" value="1"/>
</dbReference>
<evidence type="ECO:0000313" key="12">
    <source>
        <dbReference type="Proteomes" id="UP000284605"/>
    </source>
</evidence>
<evidence type="ECO:0000256" key="8">
    <source>
        <dbReference type="HAMAP-Rule" id="MF_00260"/>
    </source>
</evidence>
<evidence type="ECO:0000256" key="2">
    <source>
        <dbReference type="ARBA" id="ARBA00004735"/>
    </source>
</evidence>
<dbReference type="PIRSF" id="PIRSF001438">
    <property type="entry name" value="4pyrrol_synth_OHMeBilane_synth"/>
    <property type="match status" value="1"/>
</dbReference>
<comment type="subunit">
    <text evidence="4 8">Monomer.</text>
</comment>
<dbReference type="GO" id="GO:0005737">
    <property type="term" value="C:cytoplasm"/>
    <property type="evidence" value="ECO:0007669"/>
    <property type="project" value="UniProtKB-UniRule"/>
</dbReference>
<keyword evidence="12" id="KW-1185">Reference proteome</keyword>
<dbReference type="PANTHER" id="PTHR11557">
    <property type="entry name" value="PORPHOBILINOGEN DEAMINASE"/>
    <property type="match status" value="1"/>
</dbReference>
<evidence type="ECO:0000256" key="7">
    <source>
        <dbReference type="ARBA" id="ARBA00048169"/>
    </source>
</evidence>
<organism evidence="11 12">
    <name type="scientific">Oleomonas cavernae</name>
    <dbReference type="NCBI Taxonomy" id="2320859"/>
    <lineage>
        <taxon>Bacteria</taxon>
        <taxon>Pseudomonadati</taxon>
        <taxon>Pseudomonadota</taxon>
        <taxon>Alphaproteobacteria</taxon>
        <taxon>Acetobacterales</taxon>
        <taxon>Acetobacteraceae</taxon>
        <taxon>Oleomonas</taxon>
    </lineage>
</organism>
<dbReference type="FunFam" id="3.40.190.10:FF:000004">
    <property type="entry name" value="Porphobilinogen deaminase"/>
    <property type="match status" value="1"/>
</dbReference>
<name>A0A418WHZ8_9PROT</name>
<dbReference type="Gene3D" id="3.30.160.40">
    <property type="entry name" value="Porphobilinogen deaminase, C-terminal domain"/>
    <property type="match status" value="1"/>
</dbReference>